<dbReference type="Proteomes" id="UP001497516">
    <property type="component" value="Chromosome 7"/>
</dbReference>
<accession>A0AAV2FWR2</accession>
<dbReference type="AlphaFoldDB" id="A0AAV2FWR2"/>
<protein>
    <submittedName>
        <fullName evidence="1">Uncharacterized protein</fullName>
    </submittedName>
</protein>
<evidence type="ECO:0000313" key="2">
    <source>
        <dbReference type="Proteomes" id="UP001497516"/>
    </source>
</evidence>
<keyword evidence="2" id="KW-1185">Reference proteome</keyword>
<proteinExistence type="predicted"/>
<gene>
    <name evidence="1" type="ORF">LTRI10_LOCUS42812</name>
</gene>
<sequence length="113" mass="11938">MTCALNCIVADPAVSTAVTTEIVSLLAPSFSLHAVASSSFSFEIATRAPRLSPVATAESVFPQAPSCFPTAVAVFSPFSSAVTTRAPRLPVSVRRLCFFPLCRGRNQWYAALG</sequence>
<organism evidence="1 2">
    <name type="scientific">Linum trigynum</name>
    <dbReference type="NCBI Taxonomy" id="586398"/>
    <lineage>
        <taxon>Eukaryota</taxon>
        <taxon>Viridiplantae</taxon>
        <taxon>Streptophyta</taxon>
        <taxon>Embryophyta</taxon>
        <taxon>Tracheophyta</taxon>
        <taxon>Spermatophyta</taxon>
        <taxon>Magnoliopsida</taxon>
        <taxon>eudicotyledons</taxon>
        <taxon>Gunneridae</taxon>
        <taxon>Pentapetalae</taxon>
        <taxon>rosids</taxon>
        <taxon>fabids</taxon>
        <taxon>Malpighiales</taxon>
        <taxon>Linaceae</taxon>
        <taxon>Linum</taxon>
    </lineage>
</organism>
<dbReference type="EMBL" id="OZ034820">
    <property type="protein sequence ID" value="CAL1402839.1"/>
    <property type="molecule type" value="Genomic_DNA"/>
</dbReference>
<name>A0AAV2FWR2_9ROSI</name>
<reference evidence="1 2" key="1">
    <citation type="submission" date="2024-04" db="EMBL/GenBank/DDBJ databases">
        <authorList>
            <person name="Fracassetti M."/>
        </authorList>
    </citation>
    <scope>NUCLEOTIDE SEQUENCE [LARGE SCALE GENOMIC DNA]</scope>
</reference>
<evidence type="ECO:0000313" key="1">
    <source>
        <dbReference type="EMBL" id="CAL1402839.1"/>
    </source>
</evidence>